<dbReference type="Pfam" id="PF10536">
    <property type="entry name" value="PMD"/>
    <property type="match status" value="1"/>
</dbReference>
<feature type="coiled-coil region" evidence="1">
    <location>
        <begin position="152"/>
        <end position="179"/>
    </location>
</feature>
<organism evidence="4 5">
    <name type="scientific">Kingdonia uniflora</name>
    <dbReference type="NCBI Taxonomy" id="39325"/>
    <lineage>
        <taxon>Eukaryota</taxon>
        <taxon>Viridiplantae</taxon>
        <taxon>Streptophyta</taxon>
        <taxon>Embryophyta</taxon>
        <taxon>Tracheophyta</taxon>
        <taxon>Spermatophyta</taxon>
        <taxon>Magnoliopsida</taxon>
        <taxon>Ranunculales</taxon>
        <taxon>Circaeasteraceae</taxon>
        <taxon>Kingdonia</taxon>
    </lineage>
</organism>
<protein>
    <recommendedName>
        <fullName evidence="3">Aminotransferase-like plant mobile domain-containing protein</fullName>
    </recommendedName>
</protein>
<comment type="caution">
    <text evidence="4">The sequence shown here is derived from an EMBL/GenBank/DDBJ whole genome shotgun (WGS) entry which is preliminary data.</text>
</comment>
<evidence type="ECO:0000313" key="4">
    <source>
        <dbReference type="EMBL" id="KAF6140376.1"/>
    </source>
</evidence>
<evidence type="ECO:0000256" key="2">
    <source>
        <dbReference type="SAM" id="MobiDB-lite"/>
    </source>
</evidence>
<reference evidence="4 5" key="1">
    <citation type="journal article" date="2020" name="IScience">
        <title>Genome Sequencing of the Endangered Kingdonia uniflora (Circaeasteraceae, Ranunculales) Reveals Potential Mechanisms of Evolutionary Specialization.</title>
        <authorList>
            <person name="Sun Y."/>
            <person name="Deng T."/>
            <person name="Zhang A."/>
            <person name="Moore M.J."/>
            <person name="Landis J.B."/>
            <person name="Lin N."/>
            <person name="Zhang H."/>
            <person name="Zhang X."/>
            <person name="Huang J."/>
            <person name="Zhang X."/>
            <person name="Sun H."/>
            <person name="Wang H."/>
        </authorList>
    </citation>
    <scope>NUCLEOTIDE SEQUENCE [LARGE SCALE GENOMIC DNA]</scope>
    <source>
        <strain evidence="4">TB1705</strain>
        <tissue evidence="4">Leaf</tissue>
    </source>
</reference>
<feature type="compositionally biased region" description="Basic and acidic residues" evidence="2">
    <location>
        <begin position="223"/>
        <end position="232"/>
    </location>
</feature>
<feature type="region of interest" description="Disordered" evidence="2">
    <location>
        <begin position="199"/>
        <end position="232"/>
    </location>
</feature>
<dbReference type="AlphaFoldDB" id="A0A7J7LCI9"/>
<name>A0A7J7LCI9_9MAGN</name>
<evidence type="ECO:0000256" key="1">
    <source>
        <dbReference type="SAM" id="Coils"/>
    </source>
</evidence>
<sequence length="232" mass="25919">MLTLLSIGRYPTHVPYDDTWSILSNARQLLPNIDSSHIKSGNVSITHLRSYLTVATDREDDITIAHAFILFMMGHLWSQTANDTVSLRYLVAVNYLDSAVQYDWGYAILAPLYHGLDTAVTTGVPSLICTTSSVLVLRVLWGWSPYSQGRESARDTQRLQEVEDELAIARRQSDSIDHQLYSHDLQLWRGYNVRVVPLPLGGGTRTRQRGSGPQTRGGGTSRSGRDTKDDSE</sequence>
<keyword evidence="5" id="KW-1185">Reference proteome</keyword>
<keyword evidence="1" id="KW-0175">Coiled coil</keyword>
<dbReference type="Proteomes" id="UP000541444">
    <property type="component" value="Unassembled WGS sequence"/>
</dbReference>
<feature type="domain" description="Aminotransferase-like plant mobile" evidence="3">
    <location>
        <begin position="31"/>
        <end position="167"/>
    </location>
</feature>
<gene>
    <name evidence="4" type="ORF">GIB67_005301</name>
</gene>
<evidence type="ECO:0000259" key="3">
    <source>
        <dbReference type="Pfam" id="PF10536"/>
    </source>
</evidence>
<dbReference type="InterPro" id="IPR019557">
    <property type="entry name" value="AminoTfrase-like_pln_mobile"/>
</dbReference>
<accession>A0A7J7LCI9</accession>
<proteinExistence type="predicted"/>
<evidence type="ECO:0000313" key="5">
    <source>
        <dbReference type="Proteomes" id="UP000541444"/>
    </source>
</evidence>
<dbReference type="EMBL" id="JACGCM010002382">
    <property type="protein sequence ID" value="KAF6140376.1"/>
    <property type="molecule type" value="Genomic_DNA"/>
</dbReference>